<evidence type="ECO:0000256" key="2">
    <source>
        <dbReference type="SAM" id="MobiDB-lite"/>
    </source>
</evidence>
<keyword evidence="1" id="KW-0175">Coiled coil</keyword>
<feature type="coiled-coil region" evidence="1">
    <location>
        <begin position="78"/>
        <end position="119"/>
    </location>
</feature>
<proteinExistence type="predicted"/>
<feature type="region of interest" description="Disordered" evidence="2">
    <location>
        <begin position="336"/>
        <end position="363"/>
    </location>
</feature>
<accession>A0A6L2NM33</accession>
<reference evidence="3" key="1">
    <citation type="journal article" date="2019" name="Sci. Rep.">
        <title>Draft genome of Tanacetum cinerariifolium, the natural source of mosquito coil.</title>
        <authorList>
            <person name="Yamashiro T."/>
            <person name="Shiraishi A."/>
            <person name="Satake H."/>
            <person name="Nakayama K."/>
        </authorList>
    </citation>
    <scope>NUCLEOTIDE SEQUENCE</scope>
</reference>
<comment type="caution">
    <text evidence="3">The sequence shown here is derived from an EMBL/GenBank/DDBJ whole genome shotgun (WGS) entry which is preliminary data.</text>
</comment>
<feature type="coiled-coil region" evidence="1">
    <location>
        <begin position="367"/>
        <end position="394"/>
    </location>
</feature>
<feature type="region of interest" description="Disordered" evidence="2">
    <location>
        <begin position="243"/>
        <end position="263"/>
    </location>
</feature>
<evidence type="ECO:0000256" key="1">
    <source>
        <dbReference type="SAM" id="Coils"/>
    </source>
</evidence>
<gene>
    <name evidence="3" type="ORF">Tci_058080</name>
</gene>
<feature type="compositionally biased region" description="Basic and acidic residues" evidence="2">
    <location>
        <begin position="344"/>
        <end position="363"/>
    </location>
</feature>
<protein>
    <submittedName>
        <fullName evidence="3">Uncharacterized protein</fullName>
    </submittedName>
</protein>
<dbReference type="AlphaFoldDB" id="A0A6L2NM33"/>
<organism evidence="3">
    <name type="scientific">Tanacetum cinerariifolium</name>
    <name type="common">Dalmatian daisy</name>
    <name type="synonym">Chrysanthemum cinerariifolium</name>
    <dbReference type="NCBI Taxonomy" id="118510"/>
    <lineage>
        <taxon>Eukaryota</taxon>
        <taxon>Viridiplantae</taxon>
        <taxon>Streptophyta</taxon>
        <taxon>Embryophyta</taxon>
        <taxon>Tracheophyta</taxon>
        <taxon>Spermatophyta</taxon>
        <taxon>Magnoliopsida</taxon>
        <taxon>eudicotyledons</taxon>
        <taxon>Gunneridae</taxon>
        <taxon>Pentapetalae</taxon>
        <taxon>asterids</taxon>
        <taxon>campanulids</taxon>
        <taxon>Asterales</taxon>
        <taxon>Asteraceae</taxon>
        <taxon>Asteroideae</taxon>
        <taxon>Anthemideae</taxon>
        <taxon>Anthemidinae</taxon>
        <taxon>Tanacetum</taxon>
    </lineage>
</organism>
<dbReference type="EMBL" id="BKCJ010009250">
    <property type="protein sequence ID" value="GEU86102.1"/>
    <property type="molecule type" value="Genomic_DNA"/>
</dbReference>
<name>A0A6L2NM33_TANCI</name>
<evidence type="ECO:0000313" key="3">
    <source>
        <dbReference type="EMBL" id="GEU86102.1"/>
    </source>
</evidence>
<sequence length="399" mass="45506">MDLEGMIGATKLKKSILQTMHYATLKKQYDSLSLDYKKSQFNLVSYKAGLQSVEERLVHYKKNEAAFTDKNNILNLKVKLRDNALVEYTKKLEKAEKERDELKLTLEKYQNSSKSLNTLLESQVSDKVKTGLGYKAASLAVEDFVNSSKLIENQENVKSRSDKGYHLCNPQQKEYKEKGVINSGCFKQSHELPLLRVNTLGSRKDKITYLKKIVKRLEKKRKSRTLQLKRRLFKVRIESSAKKSLGDQEDASNQGRNDQDEGISFVQEDAEIQERYSHDTEINTASTSITTASINITTDEPITTISTPITITGVSVSTAEPRGVIIRESGETPTRPIVPLQQKLDPKDKGKGKMVEPEKPLKNKDRIKFYKEVAQRLQAQFEKKERMARQQEENANIAE</sequence>